<protein>
    <submittedName>
        <fullName evidence="1">Uncharacterized protein</fullName>
    </submittedName>
</protein>
<dbReference type="KEGG" id="dbc:MFMK1_000636"/>
<name>A0AAU0UIH0_9FIRM</name>
<keyword evidence="2" id="KW-1185">Reference proteome</keyword>
<reference evidence="1 2" key="1">
    <citation type="submission" date="2023-04" db="EMBL/GenBank/DDBJ databases">
        <authorList>
            <person name="Hsu D."/>
        </authorList>
    </citation>
    <scope>NUCLEOTIDE SEQUENCE [LARGE SCALE GENOMIC DNA]</scope>
    <source>
        <strain evidence="1 2">MK1</strain>
    </source>
</reference>
<dbReference type="RefSeq" id="WP_366923723.1">
    <property type="nucleotide sequence ID" value="NZ_CP121694.1"/>
</dbReference>
<accession>A0AAU0UIH0</accession>
<evidence type="ECO:0000313" key="2">
    <source>
        <dbReference type="Proteomes" id="UP001329915"/>
    </source>
</evidence>
<evidence type="ECO:0000313" key="1">
    <source>
        <dbReference type="EMBL" id="WRO20846.1"/>
    </source>
</evidence>
<organism evidence="1 2">
    <name type="scientific">Metallumcola ferriviriculae</name>
    <dbReference type="NCBI Taxonomy" id="3039180"/>
    <lineage>
        <taxon>Bacteria</taxon>
        <taxon>Bacillati</taxon>
        <taxon>Bacillota</taxon>
        <taxon>Clostridia</taxon>
        <taxon>Neomoorellales</taxon>
        <taxon>Desulfitibacteraceae</taxon>
        <taxon>Metallumcola</taxon>
    </lineage>
</organism>
<dbReference type="AlphaFoldDB" id="A0AAU0UIH0"/>
<dbReference type="EMBL" id="CP121694">
    <property type="protein sequence ID" value="WRO20846.1"/>
    <property type="molecule type" value="Genomic_DNA"/>
</dbReference>
<gene>
    <name evidence="1" type="ORF">MFMK1_000636</name>
</gene>
<proteinExistence type="predicted"/>
<dbReference type="Proteomes" id="UP001329915">
    <property type="component" value="Chromosome"/>
</dbReference>
<sequence length="330" mass="37441">MLFRRGIWRAVVWGFVLGGLLAVFTDIIVSTPSVPQPLAENIRIESIKILPSVPERETAKSVWPREEIIPAEKEREQPDEKIWPAKKEPLKAARNFPQLDTAAAKEVALLPNWDLAAAPKLNRETDNLNVLFVGVDGEQLEMVAVYSINNRENFNSGAVFFPVNTYFSGKTLTETFRQKGVGGVRAILQTEMEVDISYFVLMDKRILAEVDSFLKPIVVNGEEVDINNLFKMEVTPNDEEILGQLMTQLTKPSVYFLRLPKLLIAFNRYMETDFRPTLDNLRLHFEIASHIDTKQINKVIAGGQGRYLNGQKVWVVPDTVLKNVVYQITI</sequence>